<feature type="site" description="Important for substrate specificity" evidence="3">
    <location>
        <position position="69"/>
    </location>
</feature>
<comment type="catalytic activity">
    <reaction evidence="3">
        <text>dTTP + H2O = dTMP + diphosphate + H(+)</text>
        <dbReference type="Rhea" id="RHEA:28534"/>
        <dbReference type="ChEBI" id="CHEBI:15377"/>
        <dbReference type="ChEBI" id="CHEBI:15378"/>
        <dbReference type="ChEBI" id="CHEBI:33019"/>
        <dbReference type="ChEBI" id="CHEBI:37568"/>
        <dbReference type="ChEBI" id="CHEBI:63528"/>
        <dbReference type="EC" id="3.6.1.9"/>
    </reaction>
</comment>
<comment type="caution">
    <text evidence="4">The sequence shown here is derived from an EMBL/GenBank/DDBJ whole genome shotgun (WGS) entry which is preliminary data.</text>
</comment>
<evidence type="ECO:0000256" key="3">
    <source>
        <dbReference type="HAMAP-Rule" id="MF_00528"/>
    </source>
</evidence>
<comment type="similarity">
    <text evidence="3">Belongs to the Maf family. YhdE subfamily.</text>
</comment>
<protein>
    <recommendedName>
        <fullName evidence="3">dTTP/UTP pyrophosphatase</fullName>
        <shortName evidence="3">dTTPase/UTPase</shortName>
        <ecNumber evidence="3">3.6.1.9</ecNumber>
    </recommendedName>
    <alternativeName>
        <fullName evidence="3">Nucleoside triphosphate pyrophosphatase</fullName>
    </alternativeName>
    <alternativeName>
        <fullName evidence="3">Nucleotide pyrophosphatase</fullName>
        <shortName evidence="3">Nucleotide PPase</shortName>
    </alternativeName>
</protein>
<comment type="function">
    <text evidence="3">Nucleoside triphosphate pyrophosphatase that hydrolyzes dTTP and UTP. May have a dual role in cell division arrest and in preventing the incorporation of modified nucleotides into cellular nucleic acids.</text>
</comment>
<keyword evidence="3" id="KW-0546">Nucleotide metabolism</keyword>
<dbReference type="GO" id="GO:0009117">
    <property type="term" value="P:nucleotide metabolic process"/>
    <property type="evidence" value="ECO:0007669"/>
    <property type="project" value="UniProtKB-KW"/>
</dbReference>
<dbReference type="EC" id="3.6.1.9" evidence="3"/>
<dbReference type="NCBIfam" id="TIGR00172">
    <property type="entry name" value="maf"/>
    <property type="match status" value="1"/>
</dbReference>
<comment type="caution">
    <text evidence="3">Lacks conserved residue(s) required for the propagation of feature annotation.</text>
</comment>
<feature type="active site" description="Proton acceptor" evidence="3">
    <location>
        <position position="68"/>
    </location>
</feature>
<dbReference type="Proteomes" id="UP000653127">
    <property type="component" value="Unassembled WGS sequence"/>
</dbReference>
<dbReference type="HAMAP" id="MF_00528">
    <property type="entry name" value="Maf"/>
    <property type="match status" value="1"/>
</dbReference>
<dbReference type="SUPFAM" id="SSF52972">
    <property type="entry name" value="ITPase-like"/>
    <property type="match status" value="1"/>
</dbReference>
<name>A0A926DZX4_9FIRM</name>
<dbReference type="PIRSF" id="PIRSF006305">
    <property type="entry name" value="Maf"/>
    <property type="match status" value="1"/>
</dbReference>
<comment type="catalytic activity">
    <reaction evidence="3">
        <text>UTP + H2O = UMP + diphosphate + H(+)</text>
        <dbReference type="Rhea" id="RHEA:29395"/>
        <dbReference type="ChEBI" id="CHEBI:15377"/>
        <dbReference type="ChEBI" id="CHEBI:15378"/>
        <dbReference type="ChEBI" id="CHEBI:33019"/>
        <dbReference type="ChEBI" id="CHEBI:46398"/>
        <dbReference type="ChEBI" id="CHEBI:57865"/>
        <dbReference type="EC" id="3.6.1.9"/>
    </reaction>
</comment>
<keyword evidence="3" id="KW-0963">Cytoplasm</keyword>
<proteinExistence type="inferred from homology"/>
<dbReference type="InterPro" id="IPR003697">
    <property type="entry name" value="Maf-like"/>
</dbReference>
<dbReference type="InterPro" id="IPR029001">
    <property type="entry name" value="ITPase-like_fam"/>
</dbReference>
<dbReference type="RefSeq" id="WP_249282942.1">
    <property type="nucleotide sequence ID" value="NZ_JACRST010000010.1"/>
</dbReference>
<organism evidence="4 5">
    <name type="scientific">Ligaoa zhengdingensis</name>
    <dbReference type="NCBI Taxonomy" id="2763658"/>
    <lineage>
        <taxon>Bacteria</taxon>
        <taxon>Bacillati</taxon>
        <taxon>Bacillota</taxon>
        <taxon>Clostridia</taxon>
        <taxon>Eubacteriales</taxon>
        <taxon>Oscillospiraceae</taxon>
        <taxon>Ligaoa</taxon>
    </lineage>
</organism>
<dbReference type="Gene3D" id="3.90.950.10">
    <property type="match status" value="1"/>
</dbReference>
<sequence>MDIILASASPRRRELLALLYPDYAVIPADIDESVPEGAPAETVGELTARRKTAHVATQHPGSLVIGADTIVEIDGEVLGKPRDAAEAALMLRRLSGREHRVYTGVSLRLGARERSFTQCTRVWFYPLSEREIEDYVATGDPLDKAGSYGIQGPGCILVERIDGDFFNVMGLPVARLRRELGLLLDESR</sequence>
<reference evidence="4" key="1">
    <citation type="submission" date="2020-08" db="EMBL/GenBank/DDBJ databases">
        <title>Genome public.</title>
        <authorList>
            <person name="Liu C."/>
            <person name="Sun Q."/>
        </authorList>
    </citation>
    <scope>NUCLEOTIDE SEQUENCE</scope>
    <source>
        <strain evidence="4">NSJ-31</strain>
    </source>
</reference>
<keyword evidence="2 3" id="KW-0378">Hydrolase</keyword>
<dbReference type="Pfam" id="PF02545">
    <property type="entry name" value="Maf"/>
    <property type="match status" value="1"/>
</dbReference>
<evidence type="ECO:0000256" key="2">
    <source>
        <dbReference type="ARBA" id="ARBA00022801"/>
    </source>
</evidence>
<dbReference type="EMBL" id="JACRST010000010">
    <property type="protein sequence ID" value="MBC8546867.1"/>
    <property type="molecule type" value="Genomic_DNA"/>
</dbReference>
<keyword evidence="5" id="KW-1185">Reference proteome</keyword>
<dbReference type="GO" id="GO:0005737">
    <property type="term" value="C:cytoplasm"/>
    <property type="evidence" value="ECO:0007669"/>
    <property type="project" value="UniProtKB-SubCell"/>
</dbReference>
<dbReference type="PANTHER" id="PTHR43213:SF5">
    <property type="entry name" value="BIFUNCTIONAL DTTP_UTP PYROPHOSPHATASE_METHYLTRANSFERASE PROTEIN-RELATED"/>
    <property type="match status" value="1"/>
</dbReference>
<comment type="cofactor">
    <cofactor evidence="1 3">
        <name>a divalent metal cation</name>
        <dbReference type="ChEBI" id="CHEBI:60240"/>
    </cofactor>
</comment>
<comment type="subcellular location">
    <subcellularLocation>
        <location evidence="3">Cytoplasm</location>
    </subcellularLocation>
</comment>
<gene>
    <name evidence="4" type="primary">maf</name>
    <name evidence="4" type="ORF">H8711_07960</name>
</gene>
<feature type="site" description="Important for substrate specificity" evidence="3">
    <location>
        <position position="151"/>
    </location>
</feature>
<dbReference type="AlphaFoldDB" id="A0A926DZX4"/>
<accession>A0A926DZX4</accession>
<dbReference type="CDD" id="cd00555">
    <property type="entry name" value="Maf"/>
    <property type="match status" value="1"/>
</dbReference>
<evidence type="ECO:0000313" key="4">
    <source>
        <dbReference type="EMBL" id="MBC8546867.1"/>
    </source>
</evidence>
<dbReference type="GO" id="GO:0047429">
    <property type="term" value="F:nucleoside triphosphate diphosphatase activity"/>
    <property type="evidence" value="ECO:0007669"/>
    <property type="project" value="UniProtKB-EC"/>
</dbReference>
<evidence type="ECO:0000256" key="1">
    <source>
        <dbReference type="ARBA" id="ARBA00001968"/>
    </source>
</evidence>
<feature type="site" description="Important for substrate specificity" evidence="3">
    <location>
        <position position="11"/>
    </location>
</feature>
<dbReference type="PANTHER" id="PTHR43213">
    <property type="entry name" value="BIFUNCTIONAL DTTP/UTP PYROPHOSPHATASE/METHYLTRANSFERASE PROTEIN-RELATED"/>
    <property type="match status" value="1"/>
</dbReference>
<evidence type="ECO:0000313" key="5">
    <source>
        <dbReference type="Proteomes" id="UP000653127"/>
    </source>
</evidence>